<evidence type="ECO:0000313" key="2">
    <source>
        <dbReference type="Proteomes" id="UP001281147"/>
    </source>
</evidence>
<dbReference type="EMBL" id="JAUTXU010000054">
    <property type="protein sequence ID" value="KAK3714739.1"/>
    <property type="molecule type" value="Genomic_DNA"/>
</dbReference>
<name>A0ACC3ND70_9PEZI</name>
<dbReference type="Proteomes" id="UP001281147">
    <property type="component" value="Unassembled WGS sequence"/>
</dbReference>
<organism evidence="1 2">
    <name type="scientific">Vermiconidia calcicola</name>
    <dbReference type="NCBI Taxonomy" id="1690605"/>
    <lineage>
        <taxon>Eukaryota</taxon>
        <taxon>Fungi</taxon>
        <taxon>Dikarya</taxon>
        <taxon>Ascomycota</taxon>
        <taxon>Pezizomycotina</taxon>
        <taxon>Dothideomycetes</taxon>
        <taxon>Dothideomycetidae</taxon>
        <taxon>Mycosphaerellales</taxon>
        <taxon>Extremaceae</taxon>
        <taxon>Vermiconidia</taxon>
    </lineage>
</organism>
<keyword evidence="2" id="KW-1185">Reference proteome</keyword>
<proteinExistence type="predicted"/>
<accession>A0ACC3ND70</accession>
<gene>
    <name evidence="1" type="ORF">LTR37_007719</name>
</gene>
<reference evidence="1" key="1">
    <citation type="submission" date="2023-07" db="EMBL/GenBank/DDBJ databases">
        <title>Black Yeasts Isolated from many extreme environments.</title>
        <authorList>
            <person name="Coleine C."/>
            <person name="Stajich J.E."/>
            <person name="Selbmann L."/>
        </authorList>
    </citation>
    <scope>NUCLEOTIDE SEQUENCE</scope>
    <source>
        <strain evidence="1">CCFEE 5714</strain>
    </source>
</reference>
<comment type="caution">
    <text evidence="1">The sequence shown here is derived from an EMBL/GenBank/DDBJ whole genome shotgun (WGS) entry which is preliminary data.</text>
</comment>
<protein>
    <submittedName>
        <fullName evidence="1">Uncharacterized protein</fullName>
    </submittedName>
</protein>
<evidence type="ECO:0000313" key="1">
    <source>
        <dbReference type="EMBL" id="KAK3714739.1"/>
    </source>
</evidence>
<sequence length="758" mass="82474">MSYGNSSGTSYGGGGFGDILSDLSGIESHADNHSGSSGDRSLFSSALGMLQQRQGELQNEDVDEDHMVSSHQSFFGGGETGGEATSGGMGAAAAMQALKMFNQGGSGSGSSGSGNQQEYIGMAMGQAAKLFEQQQASGNVASGESKESAVQKAGEMALKMYMKSEMSGGSSQSGSGSSGGGLMGLAQKFMNRRNVCLLAPKKNHHKRKLRPTRSRFSHLAITASKQAQQRVSWTKQISKPTRELPQCPFWQEMAVQSRSRATRSAGEKTHASRHPAPPRSENKQQQQASSQSHPSESNDDEPPAKKRKLSIRSKQSTLDHFNFAQSAHGQGQGQPKPPTKVSVAQPHGRLIETVNGVQNVLDIDEDELALPHATPKPKAAIALQPSSRSDAPTKQEDKRTLRSQDDGPRLKSELAIYFPNYEDIMFDVAKEPEFLTTDSTLYITDDASKPEQISPAKSSKNGKLSASKSTSTSNGAQYPPLTPSTLLNGSPTLNLSTISNTLPDHPTDPLPDSHYAKPHRRAERKEKQLRNIEKERAMHEKVQLDRLLVGLQGHDWLKVLGITGVTEGEAKKYEPKRDFFIAEVKALVDKFRQWKEEEKRLRMGGARVVANQEEEGEEEEEEGSVEPPSSDLNASAARQLQQETIGALKSSTAFTNKHSKGKERASPARPQVTFQPPPPPPEIPISSFYAKRHLRDAALGKARHGRNVTAFGHPIPELMEREFELPDDYVTEDTLAANARERRRRKRASIADAASSAG</sequence>